<dbReference type="GO" id="GO:0030313">
    <property type="term" value="C:cell envelope"/>
    <property type="evidence" value="ECO:0007669"/>
    <property type="project" value="UniProtKB-SubCell"/>
</dbReference>
<reference evidence="7 8" key="1">
    <citation type="submission" date="2013-02" db="EMBL/GenBank/DDBJ databases">
        <title>Draft genome sequence of Amycolatopsis vancoresmycina strain DSM 44592T.</title>
        <authorList>
            <person name="Kumar S."/>
            <person name="Kaur N."/>
            <person name="Kaur C."/>
            <person name="Raghava G.P.S."/>
            <person name="Mayilraj S."/>
        </authorList>
    </citation>
    <scope>NUCLEOTIDE SEQUENCE [LARGE SCALE GENOMIC DNA]</scope>
    <source>
        <strain evidence="7 8">DSM 44592</strain>
    </source>
</reference>
<dbReference type="eggNOG" id="COG2372">
    <property type="taxonomic scope" value="Bacteria"/>
</dbReference>
<feature type="domain" description="CopC" evidence="6">
    <location>
        <begin position="31"/>
        <end position="124"/>
    </location>
</feature>
<evidence type="ECO:0000256" key="4">
    <source>
        <dbReference type="ARBA" id="ARBA00023008"/>
    </source>
</evidence>
<evidence type="ECO:0000256" key="1">
    <source>
        <dbReference type="ARBA" id="ARBA00004196"/>
    </source>
</evidence>
<evidence type="ECO:0000256" key="2">
    <source>
        <dbReference type="ARBA" id="ARBA00022723"/>
    </source>
</evidence>
<dbReference type="Gene3D" id="2.60.40.1220">
    <property type="match status" value="1"/>
</dbReference>
<dbReference type="PANTHER" id="PTHR34820">
    <property type="entry name" value="INNER MEMBRANE PROTEIN YEBZ"/>
    <property type="match status" value="1"/>
</dbReference>
<dbReference type="InterPro" id="IPR032694">
    <property type="entry name" value="CopC/D"/>
</dbReference>
<keyword evidence="4" id="KW-0186">Copper</keyword>
<evidence type="ECO:0000256" key="3">
    <source>
        <dbReference type="ARBA" id="ARBA00022729"/>
    </source>
</evidence>
<organism evidence="7 8">
    <name type="scientific">Amycolatopsis vancoresmycina DSM 44592</name>
    <dbReference type="NCBI Taxonomy" id="1292037"/>
    <lineage>
        <taxon>Bacteria</taxon>
        <taxon>Bacillati</taxon>
        <taxon>Actinomycetota</taxon>
        <taxon>Actinomycetes</taxon>
        <taxon>Pseudonocardiales</taxon>
        <taxon>Pseudonocardiaceae</taxon>
        <taxon>Amycolatopsis</taxon>
    </lineage>
</organism>
<dbReference type="GO" id="GO:0005886">
    <property type="term" value="C:plasma membrane"/>
    <property type="evidence" value="ECO:0007669"/>
    <property type="project" value="TreeGrafter"/>
</dbReference>
<feature type="non-terminal residue" evidence="7">
    <location>
        <position position="146"/>
    </location>
</feature>
<accession>R1HYT9</accession>
<dbReference type="EMBL" id="AOUO01000621">
    <property type="protein sequence ID" value="EOD63424.1"/>
    <property type="molecule type" value="Genomic_DNA"/>
</dbReference>
<dbReference type="PANTHER" id="PTHR34820:SF4">
    <property type="entry name" value="INNER MEMBRANE PROTEIN YEBZ"/>
    <property type="match status" value="1"/>
</dbReference>
<dbReference type="GO" id="GO:0005507">
    <property type="term" value="F:copper ion binding"/>
    <property type="evidence" value="ECO:0007669"/>
    <property type="project" value="InterPro"/>
</dbReference>
<dbReference type="InterPro" id="IPR014755">
    <property type="entry name" value="Cu-Rt/internalin_Ig-like"/>
</dbReference>
<gene>
    <name evidence="7" type="ORF">H480_37065</name>
</gene>
<feature type="chain" id="PRO_5004361507" evidence="5">
    <location>
        <begin position="31"/>
        <end position="146"/>
    </location>
</feature>
<comment type="subcellular location">
    <subcellularLocation>
        <location evidence="1">Cell envelope</location>
    </subcellularLocation>
</comment>
<dbReference type="InterPro" id="IPR006311">
    <property type="entry name" value="TAT_signal"/>
</dbReference>
<feature type="signal peptide" evidence="5">
    <location>
        <begin position="1"/>
        <end position="30"/>
    </location>
</feature>
<protein>
    <submittedName>
        <fullName evidence="7">Copper resistance protein</fullName>
    </submittedName>
</protein>
<dbReference type="Proteomes" id="UP000014139">
    <property type="component" value="Unassembled WGS sequence"/>
</dbReference>
<dbReference type="OrthoDB" id="5242236at2"/>
<proteinExistence type="predicted"/>
<dbReference type="InterPro" id="IPR007348">
    <property type="entry name" value="CopC_dom"/>
</dbReference>
<dbReference type="InterPro" id="IPR014756">
    <property type="entry name" value="Ig_E-set"/>
</dbReference>
<dbReference type="GO" id="GO:0046688">
    <property type="term" value="P:response to copper ion"/>
    <property type="evidence" value="ECO:0007669"/>
    <property type="project" value="InterPro"/>
</dbReference>
<keyword evidence="2" id="KW-0479">Metal-binding</keyword>
<dbReference type="SUPFAM" id="SSF81296">
    <property type="entry name" value="E set domains"/>
    <property type="match status" value="1"/>
</dbReference>
<evidence type="ECO:0000256" key="5">
    <source>
        <dbReference type="SAM" id="SignalP"/>
    </source>
</evidence>
<evidence type="ECO:0000313" key="8">
    <source>
        <dbReference type="Proteomes" id="UP000014139"/>
    </source>
</evidence>
<dbReference type="GO" id="GO:0006825">
    <property type="term" value="P:copper ion transport"/>
    <property type="evidence" value="ECO:0007669"/>
    <property type="project" value="InterPro"/>
</dbReference>
<comment type="caution">
    <text evidence="7">The sequence shown here is derived from an EMBL/GenBank/DDBJ whole genome shotgun (WGS) entry which is preliminary data.</text>
</comment>
<keyword evidence="8" id="KW-1185">Reference proteome</keyword>
<dbReference type="PROSITE" id="PS51318">
    <property type="entry name" value="TAT"/>
    <property type="match status" value="1"/>
</dbReference>
<keyword evidence="3 5" id="KW-0732">Signal</keyword>
<evidence type="ECO:0000259" key="6">
    <source>
        <dbReference type="Pfam" id="PF04234"/>
    </source>
</evidence>
<name>R1HYT9_9PSEU</name>
<dbReference type="Pfam" id="PF04234">
    <property type="entry name" value="CopC"/>
    <property type="match status" value="1"/>
</dbReference>
<dbReference type="AlphaFoldDB" id="R1HYT9"/>
<dbReference type="GO" id="GO:0042597">
    <property type="term" value="C:periplasmic space"/>
    <property type="evidence" value="ECO:0007669"/>
    <property type="project" value="InterPro"/>
</dbReference>
<sequence>MTSRWSFPARIAAALAAAGAALLCAPAADAHSVLVSSSPSADASLASGPAEAVLEFNEPVENRFTELSVLGPDGASHWEAGPASVVDARVSAPLRPLGPAGGYTIRYRVTSADGHPVSGTVPFRLTVAGPGGAVPAATAVTRPDAD</sequence>
<evidence type="ECO:0000313" key="7">
    <source>
        <dbReference type="EMBL" id="EOD63424.1"/>
    </source>
</evidence>
<dbReference type="RefSeq" id="WP_004559948.1">
    <property type="nucleotide sequence ID" value="NZ_AOUO01000621.1"/>
</dbReference>